<keyword evidence="1" id="KW-0732">Signal</keyword>
<dbReference type="Pfam" id="PF13302">
    <property type="entry name" value="Acetyltransf_3"/>
    <property type="match status" value="1"/>
</dbReference>
<dbReference type="InterPro" id="IPR000182">
    <property type="entry name" value="GNAT_dom"/>
</dbReference>
<dbReference type="PANTHER" id="PTHR43328">
    <property type="entry name" value="ACETYLTRANSFERASE-RELATED"/>
    <property type="match status" value="1"/>
</dbReference>
<feature type="signal peptide" evidence="1">
    <location>
        <begin position="1"/>
        <end position="25"/>
    </location>
</feature>
<dbReference type="InterPro" id="IPR016181">
    <property type="entry name" value="Acyl_CoA_acyltransferase"/>
</dbReference>
<evidence type="ECO:0000259" key="2">
    <source>
        <dbReference type="PROSITE" id="PS51186"/>
    </source>
</evidence>
<dbReference type="AlphaFoldDB" id="A0A6J4KGE2"/>
<evidence type="ECO:0000313" key="3">
    <source>
        <dbReference type="EMBL" id="CAA9305278.1"/>
    </source>
</evidence>
<dbReference type="Gene3D" id="3.40.630.30">
    <property type="match status" value="1"/>
</dbReference>
<feature type="domain" description="N-acetyltransferase" evidence="2">
    <location>
        <begin position="8"/>
        <end position="166"/>
    </location>
</feature>
<reference evidence="3" key="1">
    <citation type="submission" date="2020-02" db="EMBL/GenBank/DDBJ databases">
        <authorList>
            <person name="Meier V. D."/>
        </authorList>
    </citation>
    <scope>NUCLEOTIDE SEQUENCE</scope>
    <source>
        <strain evidence="3">AVDCRST_MAG40</strain>
    </source>
</reference>
<name>A0A6J4KGE2_9BACT</name>
<organism evidence="3">
    <name type="scientific">uncultured Gemmatimonadaceae bacterium</name>
    <dbReference type="NCBI Taxonomy" id="246130"/>
    <lineage>
        <taxon>Bacteria</taxon>
        <taxon>Pseudomonadati</taxon>
        <taxon>Gemmatimonadota</taxon>
        <taxon>Gemmatimonadia</taxon>
        <taxon>Gemmatimonadales</taxon>
        <taxon>Gemmatimonadaceae</taxon>
        <taxon>environmental samples</taxon>
    </lineage>
</organism>
<dbReference type="GO" id="GO:0016747">
    <property type="term" value="F:acyltransferase activity, transferring groups other than amino-acyl groups"/>
    <property type="evidence" value="ECO:0007669"/>
    <property type="project" value="InterPro"/>
</dbReference>
<dbReference type="EMBL" id="CADCTX010000179">
    <property type="protein sequence ID" value="CAA9305278.1"/>
    <property type="molecule type" value="Genomic_DNA"/>
</dbReference>
<dbReference type="SUPFAM" id="SSF55729">
    <property type="entry name" value="Acyl-CoA N-acyltransferases (Nat)"/>
    <property type="match status" value="1"/>
</dbReference>
<evidence type="ECO:0000256" key="1">
    <source>
        <dbReference type="SAM" id="SignalP"/>
    </source>
</evidence>
<proteinExistence type="predicted"/>
<sequence>MQIRCATCLLRPLVASDAASLAAHANDVDVWRNLRDRFPHPYSTADAEAYIAAVAAAPRQTSFGIVIDGAAAGTVSLVPGDDIARATAEIGYWVGRRFWGRGVTTDAVRAATRYAFAELGMHRVFAVPFAHNAASNRVLEKAGYTREGLMRRSALKAGEVLDQWLYAAYDDQPPPAGSSAGR</sequence>
<protein>
    <recommendedName>
        <fullName evidence="2">N-acetyltransferase domain-containing protein</fullName>
    </recommendedName>
</protein>
<accession>A0A6J4KGE2</accession>
<dbReference type="PANTHER" id="PTHR43328:SF1">
    <property type="entry name" value="N-ACETYLTRANSFERASE DOMAIN-CONTAINING PROTEIN"/>
    <property type="match status" value="1"/>
</dbReference>
<gene>
    <name evidence="3" type="ORF">AVDCRST_MAG40-630</name>
</gene>
<feature type="chain" id="PRO_5026955352" description="N-acetyltransferase domain-containing protein" evidence="1">
    <location>
        <begin position="26"/>
        <end position="182"/>
    </location>
</feature>
<dbReference type="PROSITE" id="PS51186">
    <property type="entry name" value="GNAT"/>
    <property type="match status" value="1"/>
</dbReference>